<organism evidence="1 2">
    <name type="scientific">Thiorhodovibrio winogradskyi</name>
    <dbReference type="NCBI Taxonomy" id="77007"/>
    <lineage>
        <taxon>Bacteria</taxon>
        <taxon>Pseudomonadati</taxon>
        <taxon>Pseudomonadota</taxon>
        <taxon>Gammaproteobacteria</taxon>
        <taxon>Chromatiales</taxon>
        <taxon>Chromatiaceae</taxon>
        <taxon>Thiorhodovibrio</taxon>
    </lineage>
</organism>
<dbReference type="Proteomes" id="UP001432180">
    <property type="component" value="Chromosome"/>
</dbReference>
<evidence type="ECO:0000313" key="1">
    <source>
        <dbReference type="EMBL" id="WPL19892.1"/>
    </source>
</evidence>
<keyword evidence="2" id="KW-1185">Reference proteome</keyword>
<proteinExistence type="predicted"/>
<dbReference type="RefSeq" id="WP_328985646.1">
    <property type="nucleotide sequence ID" value="NZ_CP121472.1"/>
</dbReference>
<evidence type="ECO:0000313" key="2">
    <source>
        <dbReference type="Proteomes" id="UP001432180"/>
    </source>
</evidence>
<name>A0ABZ0SGC4_9GAMM</name>
<protein>
    <submittedName>
        <fullName evidence="1">Transposase</fullName>
    </submittedName>
</protein>
<sequence>MKTDFLEIRPIFLRNGQRTKAHVFVAMLALKITRLFQSLLHRAFGTTDDDPHATTVDDALVALSRLTYLIYEVKGCRYARLIQPDEEQCNLLDALGLRFPRQTAFRSDDTGP</sequence>
<dbReference type="EMBL" id="CP121472">
    <property type="protein sequence ID" value="WPL19892.1"/>
    <property type="molecule type" value="Genomic_DNA"/>
</dbReference>
<accession>A0ABZ0SGC4</accession>
<reference evidence="1 2" key="1">
    <citation type="journal article" date="2023" name="Microorganisms">
        <title>Thiorhodovibrio frisius and Trv. litoralis spp. nov., Two Novel Members from a Clade of Fastidious Purple Sulfur Bacteria That Exhibit Unique Red-Shifted Light-Harvesting Capabilities.</title>
        <authorList>
            <person name="Methner A."/>
            <person name="Kuzyk S.B."/>
            <person name="Petersen J."/>
            <person name="Bauer S."/>
            <person name="Brinkmann H."/>
            <person name="Sichau K."/>
            <person name="Wanner G."/>
            <person name="Wolf J."/>
            <person name="Neumann-Schaal M."/>
            <person name="Henke P."/>
            <person name="Tank M."/>
            <person name="Sproer C."/>
            <person name="Bunk B."/>
            <person name="Overmann J."/>
        </authorList>
    </citation>
    <scope>NUCLEOTIDE SEQUENCE [LARGE SCALE GENOMIC DNA]</scope>
    <source>
        <strain evidence="1 2">DSM 6702</strain>
    </source>
</reference>
<gene>
    <name evidence="1" type="ORF">Thiowin_05041</name>
</gene>